<protein>
    <submittedName>
        <fullName evidence="1">Uncharacterized protein</fullName>
    </submittedName>
</protein>
<dbReference type="AlphaFoldDB" id="A0A382YT05"/>
<accession>A0A382YT05</accession>
<reference evidence="1" key="1">
    <citation type="submission" date="2018-05" db="EMBL/GenBank/DDBJ databases">
        <authorList>
            <person name="Lanie J.A."/>
            <person name="Ng W.-L."/>
            <person name="Kazmierczak K.M."/>
            <person name="Andrzejewski T.M."/>
            <person name="Davidsen T.M."/>
            <person name="Wayne K.J."/>
            <person name="Tettelin H."/>
            <person name="Glass J.I."/>
            <person name="Rusch D."/>
            <person name="Podicherti R."/>
            <person name="Tsui H.-C.T."/>
            <person name="Winkler M.E."/>
        </authorList>
    </citation>
    <scope>NUCLEOTIDE SEQUENCE</scope>
</reference>
<proteinExistence type="predicted"/>
<evidence type="ECO:0000313" key="1">
    <source>
        <dbReference type="EMBL" id="SVD86344.1"/>
    </source>
</evidence>
<sequence>MNLKKIDYFKEEYKARFEEIHLQEIYKWKAFKCFQDNWDINSSDFTSMLKASLDKTANLLSTGNYWPKGMLIQNSEKSEEQVRELFHLLVDEEEDLLNRINEFQSGMKKINALNFPNKKAYNDHRAIMVYLSLIYPDRYYLYKYTMFCDFIEKIEYSYEPKMGRNENIGQYLNMCSIVRDELVKDQILLKLHKNRIDEDCYYDNNFNLLTQDFIYAVTSHLADSQATVGKERA</sequence>
<organism evidence="1">
    <name type="scientific">marine metagenome</name>
    <dbReference type="NCBI Taxonomy" id="408172"/>
    <lineage>
        <taxon>unclassified sequences</taxon>
        <taxon>metagenomes</taxon>
        <taxon>ecological metagenomes</taxon>
    </lineage>
</organism>
<feature type="non-terminal residue" evidence="1">
    <location>
        <position position="233"/>
    </location>
</feature>
<gene>
    <name evidence="1" type="ORF">METZ01_LOCUS439198</name>
</gene>
<name>A0A382YT05_9ZZZZ</name>
<dbReference type="EMBL" id="UINC01178278">
    <property type="protein sequence ID" value="SVD86344.1"/>
    <property type="molecule type" value="Genomic_DNA"/>
</dbReference>